<evidence type="ECO:0000256" key="13">
    <source>
        <dbReference type="ARBA" id="ARBA00023200"/>
    </source>
</evidence>
<keyword evidence="12 16" id="KW-0804">Transcription</keyword>
<comment type="caution">
    <text evidence="16">Lacks conserved residue(s) required for the propagation of feature annotation.</text>
</comment>
<dbReference type="GO" id="GO:0052150">
    <property type="term" value="P:symbiont-mediated perturbation of host apoptosis"/>
    <property type="evidence" value="ECO:0007669"/>
    <property type="project" value="UniProtKB-KW"/>
</dbReference>
<gene>
    <name evidence="16 18" type="primary">E6</name>
</gene>
<dbReference type="GO" id="GO:0039648">
    <property type="term" value="P:symbiont-mediated perturbation of host ubiquitin-like protein modification"/>
    <property type="evidence" value="ECO:0007669"/>
    <property type="project" value="UniProtKB-UniRule"/>
</dbReference>
<dbReference type="GO" id="GO:0052170">
    <property type="term" value="P:symbiont-mediated suppression of host innate immune response"/>
    <property type="evidence" value="ECO:0007669"/>
    <property type="project" value="UniProtKB-KW"/>
</dbReference>
<keyword evidence="14 16" id="KW-0899">Viral immunoevasion</keyword>
<accession>A0A2D2ALZ0</accession>
<keyword evidence="2 16" id="KW-0244">Early protein</keyword>
<evidence type="ECO:0000256" key="8">
    <source>
        <dbReference type="ARBA" id="ARBA00022833"/>
    </source>
</evidence>
<dbReference type="SUPFAM" id="SSF161229">
    <property type="entry name" value="E6 C-terminal domain-like"/>
    <property type="match status" value="2"/>
</dbReference>
<evidence type="ECO:0000313" key="18">
    <source>
        <dbReference type="EMBL" id="ATQ38469.1"/>
    </source>
</evidence>
<dbReference type="GO" id="GO:0008270">
    <property type="term" value="F:zinc ion binding"/>
    <property type="evidence" value="ECO:0007669"/>
    <property type="project" value="UniProtKB-KW"/>
</dbReference>
<keyword evidence="11 16" id="KW-0010">Activator</keyword>
<keyword evidence="13 16" id="KW-1035">Host cytoplasm</keyword>
<keyword evidence="8 16" id="KW-0862">Zinc</keyword>
<evidence type="ECO:0000256" key="14">
    <source>
        <dbReference type="ARBA" id="ARBA00023280"/>
    </source>
</evidence>
<dbReference type="InterPro" id="IPR038575">
    <property type="entry name" value="E6_sf"/>
</dbReference>
<reference evidence="18" key="1">
    <citation type="journal article" date="2018" name="MSphere">
        <title>Metagenomic Discovery of 83 New Human Papillomavirus Types in Patients with Immunodeficiency.</title>
        <authorList>
            <person name="Pastrana D.V."/>
            <person name="Peretti A."/>
            <person name="Welch N.L."/>
            <person name="Borgogna C."/>
            <person name="Olivero C."/>
            <person name="Badolato R."/>
            <person name="Notarangelo L.D."/>
            <person name="Gariglio M."/>
            <person name="FitzGerald P.C."/>
            <person name="McIntosh C.E."/>
            <person name="Reeves J."/>
            <person name="Starrett G.J."/>
            <person name="Bliskovsky V."/>
            <person name="Velez D."/>
            <person name="Brownell I."/>
            <person name="Yarchoan R."/>
            <person name="Wyvill K.M."/>
            <person name="Uldrick T.S."/>
            <person name="Maldarelli F."/>
            <person name="Lisco A."/>
            <person name="Sereti I."/>
            <person name="Gonzalez C.M."/>
            <person name="Androphy E.J."/>
            <person name="McBride A.A."/>
            <person name="Van Doorslaer K."/>
            <person name="Garcia F."/>
            <person name="Dvoretzky I."/>
            <person name="Liu J.S."/>
            <person name="Han J."/>
            <person name="Murphy P.M."/>
            <person name="McDermott D.H."/>
            <person name="Buck C.B."/>
        </authorList>
    </citation>
    <scope>NUCLEOTIDE SEQUENCE</scope>
    <source>
        <strain evidence="18">Gamma19_w18c11d</strain>
    </source>
</reference>
<evidence type="ECO:0000256" key="2">
    <source>
        <dbReference type="ARBA" id="ARBA00022518"/>
    </source>
</evidence>
<keyword evidence="4 16" id="KW-0945">Host-virus interaction</keyword>
<evidence type="ECO:0000256" key="10">
    <source>
        <dbReference type="ARBA" id="ARBA00023125"/>
    </source>
</evidence>
<evidence type="ECO:0000256" key="7">
    <source>
        <dbReference type="ARBA" id="ARBA00022771"/>
    </source>
</evidence>
<evidence type="ECO:0000256" key="16">
    <source>
        <dbReference type="HAMAP-Rule" id="MF_04006"/>
    </source>
</evidence>
<evidence type="ECO:0000256" key="6">
    <source>
        <dbReference type="ARBA" id="ARBA00022723"/>
    </source>
</evidence>
<organism evidence="18">
    <name type="scientific">Gammapapillomavirus 19</name>
    <dbReference type="NCBI Taxonomy" id="1513264"/>
    <lineage>
        <taxon>Viruses</taxon>
        <taxon>Monodnaviria</taxon>
        <taxon>Shotokuvirae</taxon>
        <taxon>Cossaviricota</taxon>
        <taxon>Papovaviricetes</taxon>
        <taxon>Zurhausenvirales</taxon>
        <taxon>Papillomaviridae</taxon>
        <taxon>Firstpapillomavirinae</taxon>
        <taxon>Gammapapillomavirus</taxon>
    </lineage>
</organism>
<dbReference type="Pfam" id="PF00518">
    <property type="entry name" value="E6"/>
    <property type="match status" value="1"/>
</dbReference>
<evidence type="ECO:0000256" key="11">
    <source>
        <dbReference type="ARBA" id="ARBA00023159"/>
    </source>
</evidence>
<dbReference type="EMBL" id="MF588733">
    <property type="protein sequence ID" value="ATQ38469.1"/>
    <property type="molecule type" value="Genomic_DNA"/>
</dbReference>
<evidence type="ECO:0000256" key="5">
    <source>
        <dbReference type="ARBA" id="ARBA00022632"/>
    </source>
</evidence>
<dbReference type="GO" id="GO:0006355">
    <property type="term" value="P:regulation of DNA-templated transcription"/>
    <property type="evidence" value="ECO:0007669"/>
    <property type="project" value="UniProtKB-UniRule"/>
</dbReference>
<comment type="subunit">
    <text evidence="16">Forms homodimers. Interacts with ubiquitin-protein ligase UBE3A/E6-AP; this interaction stimulates UBE3A ubiquitin activity. Interacts with host BAK1.</text>
</comment>
<comment type="function">
    <text evidence="16">Plays a major role in the induction and maintenance of cellular transformation. E6 associates with host UBE3A/E6-AP ubiquitin-protein ligase and modulates its activity. Protects host keratinocytes from apoptosis by mediating the degradation of host BAK1. May also inhibit host immune response.</text>
</comment>
<sequence>MEERFPVKLDDFCSYYNISLFDLSLPCIFCGFHSGLQDLASFHVKQLCIIWRSNTPFVCCRKCVTASAIYEYNNYCLCTVNAVFIESLLQKPLKDIPIRCLYCYKLCDLAEKFDCIVRDQSFALVRGTWRGPCRDCVLKE</sequence>
<name>A0A2D2ALZ0_9PAPI</name>
<evidence type="ECO:0000256" key="9">
    <source>
        <dbReference type="ARBA" id="ARBA00023015"/>
    </source>
</evidence>
<keyword evidence="10 16" id="KW-0238">DNA-binding</keyword>
<keyword evidence="15 16" id="KW-1119">Modulation of host cell apoptosis by virus</keyword>
<dbReference type="GO" id="GO:0006351">
    <property type="term" value="P:DNA-templated transcription"/>
    <property type="evidence" value="ECO:0007669"/>
    <property type="project" value="UniProtKB-UniRule"/>
</dbReference>
<dbReference type="InterPro" id="IPR001334">
    <property type="entry name" value="E6"/>
</dbReference>
<comment type="similarity">
    <text evidence="1 16 17">Belongs to the papillomaviridae E6 protein family.</text>
</comment>
<dbReference type="GO" id="GO:0039502">
    <property type="term" value="P:symbiont-mediated suppression of host type I interferon-mediated signaling pathway"/>
    <property type="evidence" value="ECO:0007669"/>
    <property type="project" value="UniProtKB-UniRule"/>
</dbReference>
<comment type="subcellular location">
    <subcellularLocation>
        <location evidence="16 17">Host cytoplasm</location>
    </subcellularLocation>
    <subcellularLocation>
        <location evidence="16 17">Host nucleus</location>
    </subcellularLocation>
</comment>
<dbReference type="HAMAP" id="MF_04006">
    <property type="entry name" value="HPV_E6"/>
    <property type="match status" value="1"/>
</dbReference>
<evidence type="ECO:0000256" key="17">
    <source>
        <dbReference type="RuleBase" id="RU363123"/>
    </source>
</evidence>
<feature type="zinc finger region" evidence="16">
    <location>
        <begin position="100"/>
        <end position="136"/>
    </location>
</feature>
<evidence type="ECO:0000256" key="3">
    <source>
        <dbReference type="ARBA" id="ARBA00022562"/>
    </source>
</evidence>
<protein>
    <recommendedName>
        <fullName evidence="16 17">Protein E6</fullName>
    </recommendedName>
</protein>
<dbReference type="Proteomes" id="UP000290460">
    <property type="component" value="Segment"/>
</dbReference>
<proteinExistence type="inferred from homology"/>
<keyword evidence="6 16" id="KW-0479">Metal-binding</keyword>
<keyword evidence="7 16" id="KW-0863">Zinc-finger</keyword>
<evidence type="ECO:0000256" key="1">
    <source>
        <dbReference type="ARBA" id="ARBA00006346"/>
    </source>
</evidence>
<keyword evidence="3 16" id="KW-1048">Host nucleus</keyword>
<evidence type="ECO:0000256" key="4">
    <source>
        <dbReference type="ARBA" id="ARBA00022581"/>
    </source>
</evidence>
<feature type="zinc finger region" evidence="16">
    <location>
        <begin position="27"/>
        <end position="63"/>
    </location>
</feature>
<dbReference type="GO" id="GO:0003677">
    <property type="term" value="F:DNA binding"/>
    <property type="evidence" value="ECO:0007669"/>
    <property type="project" value="UniProtKB-UniRule"/>
</dbReference>
<evidence type="ECO:0000256" key="12">
    <source>
        <dbReference type="ARBA" id="ARBA00023163"/>
    </source>
</evidence>
<dbReference type="Gene3D" id="3.30.240.40">
    <property type="entry name" value="E6 early regulatory protein"/>
    <property type="match status" value="2"/>
</dbReference>
<dbReference type="GO" id="GO:0042025">
    <property type="term" value="C:host cell nucleus"/>
    <property type="evidence" value="ECO:0007669"/>
    <property type="project" value="UniProtKB-SubCell"/>
</dbReference>
<keyword evidence="9 16" id="KW-0805">Transcription regulation</keyword>
<evidence type="ECO:0000256" key="15">
    <source>
        <dbReference type="ARBA" id="ARBA00023323"/>
    </source>
</evidence>
<keyword evidence="5 16" id="KW-1090">Inhibition of host innate immune response by virus</keyword>
<dbReference type="GO" id="GO:0030430">
    <property type="term" value="C:host cell cytoplasm"/>
    <property type="evidence" value="ECO:0007669"/>
    <property type="project" value="UniProtKB-SubCell"/>
</dbReference>